<dbReference type="OrthoDB" id="9792284at2"/>
<dbReference type="RefSeq" id="WP_006038488.1">
    <property type="nucleotide sequence ID" value="NZ_AEDD01000006.1"/>
</dbReference>
<dbReference type="Pfam" id="PF01965">
    <property type="entry name" value="DJ-1_PfpI"/>
    <property type="match status" value="1"/>
</dbReference>
<evidence type="ECO:0000256" key="1">
    <source>
        <dbReference type="ARBA" id="ARBA00008542"/>
    </source>
</evidence>
<dbReference type="AlphaFoldDB" id="E0IA07"/>
<dbReference type="SUPFAM" id="SSF52317">
    <property type="entry name" value="Class I glutamine amidotransferase-like"/>
    <property type="match status" value="1"/>
</dbReference>
<dbReference type="EMBL" id="AEDD01000006">
    <property type="protein sequence ID" value="EFM10584.1"/>
    <property type="molecule type" value="Genomic_DNA"/>
</dbReference>
<dbReference type="InterPro" id="IPR002818">
    <property type="entry name" value="DJ-1/PfpI"/>
</dbReference>
<dbReference type="InterPro" id="IPR029062">
    <property type="entry name" value="Class_I_gatase-like"/>
</dbReference>
<name>E0IA07_9BACL</name>
<organism evidence="3 4">
    <name type="scientific">Paenibacillus curdlanolyticus YK9</name>
    <dbReference type="NCBI Taxonomy" id="717606"/>
    <lineage>
        <taxon>Bacteria</taxon>
        <taxon>Bacillati</taxon>
        <taxon>Bacillota</taxon>
        <taxon>Bacilli</taxon>
        <taxon>Bacillales</taxon>
        <taxon>Paenibacillaceae</taxon>
        <taxon>Paenibacillus</taxon>
    </lineage>
</organism>
<dbReference type="STRING" id="717606.PaecuDRAFT_2494"/>
<comment type="similarity">
    <text evidence="1">Belongs to the peptidase C56 family.</text>
</comment>
<feature type="domain" description="DJ-1/PfpI" evidence="2">
    <location>
        <begin position="4"/>
        <end position="182"/>
    </location>
</feature>
<accession>E0IA07</accession>
<evidence type="ECO:0000259" key="2">
    <source>
        <dbReference type="Pfam" id="PF01965"/>
    </source>
</evidence>
<dbReference type="eggNOG" id="COG0693">
    <property type="taxonomic scope" value="Bacteria"/>
</dbReference>
<dbReference type="PANTHER" id="PTHR42733">
    <property type="entry name" value="DJ-1 PROTEIN"/>
    <property type="match status" value="1"/>
</dbReference>
<protein>
    <submittedName>
        <fullName evidence="3">ThiJ/PfpI domain protein</fullName>
    </submittedName>
</protein>
<gene>
    <name evidence="3" type="ORF">PaecuDRAFT_2494</name>
</gene>
<dbReference type="CDD" id="cd03169">
    <property type="entry name" value="GATase1_PfpI_1"/>
    <property type="match status" value="1"/>
</dbReference>
<proteinExistence type="inferred from homology"/>
<dbReference type="Proteomes" id="UP000005387">
    <property type="component" value="Unassembled WGS sequence"/>
</dbReference>
<evidence type="ECO:0000313" key="3">
    <source>
        <dbReference type="EMBL" id="EFM10584.1"/>
    </source>
</evidence>
<sequence length="202" mass="22262">MSGKILILTGDAAEVLEVYYPYYRMLEEGYETDIAAPQQKILNTVCHDFVDDWATYTEKPAHRLAANIAFADVDPSQYAGIIIPGGRAPEFIRNDVDLPRIVRHFLEEDKPVGVICHGAQVFLALKDSTLFQGRTIKAYNASRYEVESLGATYPEENLHVDGNIISGHAWPDLPGFTREFLRAIRRSEAASASAAGSSSSIG</sequence>
<dbReference type="InterPro" id="IPR006286">
    <property type="entry name" value="C56_PfpI-like"/>
</dbReference>
<dbReference type="Gene3D" id="3.40.50.880">
    <property type="match status" value="1"/>
</dbReference>
<dbReference type="PROSITE" id="PS51276">
    <property type="entry name" value="PEPTIDASE_C56_PFPI"/>
    <property type="match status" value="1"/>
</dbReference>
<keyword evidence="4" id="KW-1185">Reference proteome</keyword>
<dbReference type="PANTHER" id="PTHR42733:SF2">
    <property type="entry name" value="DJ-1_THIJ_PFPI FAMILY PROTEIN"/>
    <property type="match status" value="1"/>
</dbReference>
<reference evidence="3 4" key="1">
    <citation type="submission" date="2010-07" db="EMBL/GenBank/DDBJ databases">
        <title>The draft genome of Paenibacillus curdlanolyticus YK9.</title>
        <authorList>
            <consortium name="US DOE Joint Genome Institute (JGI-PGF)"/>
            <person name="Lucas S."/>
            <person name="Copeland A."/>
            <person name="Lapidus A."/>
            <person name="Cheng J.-F."/>
            <person name="Bruce D."/>
            <person name="Goodwin L."/>
            <person name="Pitluck S."/>
            <person name="Land M.L."/>
            <person name="Hauser L."/>
            <person name="Chang Y.-J."/>
            <person name="Jeffries C."/>
            <person name="Anderson I.J."/>
            <person name="Johnson E."/>
            <person name="Loganathan U."/>
            <person name="Mulhopadhyay B."/>
            <person name="Kyrpides N."/>
            <person name="Woyke T.J."/>
        </authorList>
    </citation>
    <scope>NUCLEOTIDE SEQUENCE [LARGE SCALE GENOMIC DNA]</scope>
    <source>
        <strain evidence="3 4">YK9</strain>
    </source>
</reference>
<evidence type="ECO:0000313" key="4">
    <source>
        <dbReference type="Proteomes" id="UP000005387"/>
    </source>
</evidence>